<evidence type="ECO:0000256" key="1">
    <source>
        <dbReference type="ARBA" id="ARBA00004138"/>
    </source>
</evidence>
<evidence type="ECO:0000313" key="9">
    <source>
        <dbReference type="EMBL" id="KAK9886571.1"/>
    </source>
</evidence>
<accession>A0AAW1USR0</accession>
<feature type="coiled-coil region" evidence="7">
    <location>
        <begin position="112"/>
        <end position="162"/>
    </location>
</feature>
<gene>
    <name evidence="9" type="ORF">WA026_017500</name>
</gene>
<dbReference type="EMBL" id="JARQZJ010000101">
    <property type="protein sequence ID" value="KAK9886571.1"/>
    <property type="molecule type" value="Genomic_DNA"/>
</dbReference>
<keyword evidence="10" id="KW-1185">Reference proteome</keyword>
<evidence type="ECO:0000256" key="4">
    <source>
        <dbReference type="ARBA" id="ARBA00023273"/>
    </source>
</evidence>
<evidence type="ECO:0000256" key="5">
    <source>
        <dbReference type="ARBA" id="ARBA00033747"/>
    </source>
</evidence>
<evidence type="ECO:0000256" key="7">
    <source>
        <dbReference type="SAM" id="Coils"/>
    </source>
</evidence>
<dbReference type="Pfam" id="PF13868">
    <property type="entry name" value="TPH"/>
    <property type="match status" value="1"/>
</dbReference>
<dbReference type="AlphaFoldDB" id="A0AAW1USR0"/>
<keyword evidence="4" id="KW-0966">Cell projection</keyword>
<evidence type="ECO:0000256" key="3">
    <source>
        <dbReference type="ARBA" id="ARBA00023069"/>
    </source>
</evidence>
<keyword evidence="3" id="KW-0969">Cilium</keyword>
<evidence type="ECO:0000256" key="6">
    <source>
        <dbReference type="ARBA" id="ARBA00033773"/>
    </source>
</evidence>
<evidence type="ECO:0000256" key="2">
    <source>
        <dbReference type="ARBA" id="ARBA00023054"/>
    </source>
</evidence>
<dbReference type="GO" id="GO:0005929">
    <property type="term" value="C:cilium"/>
    <property type="evidence" value="ECO:0007669"/>
    <property type="project" value="UniProtKB-SubCell"/>
</dbReference>
<dbReference type="PANTHER" id="PTHR31183:SF1">
    <property type="entry name" value="CILIA- AND FLAGELLA-ASSOCIATED PROTEIN 53"/>
    <property type="match status" value="1"/>
</dbReference>
<dbReference type="Proteomes" id="UP001431783">
    <property type="component" value="Unassembled WGS sequence"/>
</dbReference>
<proteinExistence type="inferred from homology"/>
<dbReference type="InterPro" id="IPR043597">
    <property type="entry name" value="TPH_dom"/>
</dbReference>
<comment type="caution">
    <text evidence="9">The sequence shown here is derived from an EMBL/GenBank/DDBJ whole genome shotgun (WGS) entry which is preliminary data.</text>
</comment>
<evidence type="ECO:0000259" key="8">
    <source>
        <dbReference type="Pfam" id="PF13868"/>
    </source>
</evidence>
<comment type="similarity">
    <text evidence="5">Belongs to the CFAP53 family.</text>
</comment>
<protein>
    <recommendedName>
        <fullName evidence="6">Cilia- and flagella-associated protein 53</fullName>
    </recommendedName>
</protein>
<sequence length="393" mass="47786">MKEKAQLIKAKREAERLQVVEQKRLQQYRNQNELLRPALVKLHNIESKMINLQQMRENEAKRESEREIDRFYHGVMMKEISEKMKREEQDAIKYGDDMRKTVETWNQQIRGKELLKEEYQAIQEEDREEIQKNIQQLKDELNEERMTSIKEKEARRKDLQEQIEQRARFLSQRQKELDALDRAFAHLNNLELAKEQTSNYEARIQARKEMMTYNKYVADLKRERMEEEEQMNAILQAHQNEILRKQDEITCKTKHARLKMISEVNQIRAKQIEDIKAKKIREKQKEEEINEFMKKAIEMDVCLDKEAERLRKEEIAKYREDLCKQIEYNKLIKERYEQEIAREQKMSDEEEAKYLAILDRMVQDKFEGGSKHPFRAVLEEFECYCRENETKNK</sequence>
<feature type="coiled-coil region" evidence="7">
    <location>
        <begin position="210"/>
        <end position="248"/>
    </location>
</feature>
<feature type="domain" description="Trichohyalin-plectin-homology" evidence="8">
    <location>
        <begin position="29"/>
        <end position="365"/>
    </location>
</feature>
<dbReference type="PANTHER" id="PTHR31183">
    <property type="entry name" value="TRICHOPLEIN KERATIN FILAMENT-BINDING PROTEIN FAMILY MEMBER"/>
    <property type="match status" value="1"/>
</dbReference>
<evidence type="ECO:0000313" key="10">
    <source>
        <dbReference type="Proteomes" id="UP001431783"/>
    </source>
</evidence>
<name>A0AAW1USR0_9CUCU</name>
<comment type="subcellular location">
    <subcellularLocation>
        <location evidence="1">Cell projection</location>
        <location evidence="1">Cilium</location>
    </subcellularLocation>
</comment>
<keyword evidence="2 7" id="KW-0175">Coiled coil</keyword>
<organism evidence="9 10">
    <name type="scientific">Henosepilachna vigintioctopunctata</name>
    <dbReference type="NCBI Taxonomy" id="420089"/>
    <lineage>
        <taxon>Eukaryota</taxon>
        <taxon>Metazoa</taxon>
        <taxon>Ecdysozoa</taxon>
        <taxon>Arthropoda</taxon>
        <taxon>Hexapoda</taxon>
        <taxon>Insecta</taxon>
        <taxon>Pterygota</taxon>
        <taxon>Neoptera</taxon>
        <taxon>Endopterygota</taxon>
        <taxon>Coleoptera</taxon>
        <taxon>Polyphaga</taxon>
        <taxon>Cucujiformia</taxon>
        <taxon>Coccinelloidea</taxon>
        <taxon>Coccinellidae</taxon>
        <taxon>Epilachninae</taxon>
        <taxon>Epilachnini</taxon>
        <taxon>Henosepilachna</taxon>
    </lineage>
</organism>
<dbReference type="InterPro" id="IPR043596">
    <property type="entry name" value="CFAP53/TCHP"/>
</dbReference>
<reference evidence="9 10" key="1">
    <citation type="submission" date="2023-03" db="EMBL/GenBank/DDBJ databases">
        <title>Genome insight into feeding habits of ladybird beetles.</title>
        <authorList>
            <person name="Li H.-S."/>
            <person name="Huang Y.-H."/>
            <person name="Pang H."/>
        </authorList>
    </citation>
    <scope>NUCLEOTIDE SEQUENCE [LARGE SCALE GENOMIC DNA]</scope>
    <source>
        <strain evidence="9">SYSU_2023b</strain>
        <tissue evidence="9">Whole body</tissue>
    </source>
</reference>
<feature type="coiled-coil region" evidence="7">
    <location>
        <begin position="11"/>
        <end position="62"/>
    </location>
</feature>